<name>A0AAV9UQG5_9PEZI</name>
<protein>
    <recommendedName>
        <fullName evidence="2">Oxidoreductase-like domain-containing protein</fullName>
    </recommendedName>
</protein>
<proteinExistence type="predicted"/>
<dbReference type="Pfam" id="PF09791">
    <property type="entry name" value="Oxidored-like"/>
    <property type="match status" value="1"/>
</dbReference>
<gene>
    <name evidence="3" type="ORF">TWF730_010783</name>
</gene>
<dbReference type="InterPro" id="IPR019180">
    <property type="entry name" value="Oxidoreductase-like_N"/>
</dbReference>
<evidence type="ECO:0000259" key="2">
    <source>
        <dbReference type="Pfam" id="PF09791"/>
    </source>
</evidence>
<feature type="region of interest" description="Disordered" evidence="1">
    <location>
        <begin position="237"/>
        <end position="261"/>
    </location>
</feature>
<dbReference type="EMBL" id="JAVHNS010000008">
    <property type="protein sequence ID" value="KAK6346464.1"/>
    <property type="molecule type" value="Genomic_DNA"/>
</dbReference>
<comment type="caution">
    <text evidence="3">The sequence shown here is derived from an EMBL/GenBank/DDBJ whole genome shotgun (WGS) entry which is preliminary data.</text>
</comment>
<dbReference type="GO" id="GO:0005739">
    <property type="term" value="C:mitochondrion"/>
    <property type="evidence" value="ECO:0007669"/>
    <property type="project" value="TreeGrafter"/>
</dbReference>
<dbReference type="PANTHER" id="PTHR21193:SF3">
    <property type="entry name" value="OXIDOREDUCTASE-LIKE DOMAIN-CONTAINING PROTEIN 1"/>
    <property type="match status" value="1"/>
</dbReference>
<reference evidence="3 4" key="1">
    <citation type="submission" date="2019-10" db="EMBL/GenBank/DDBJ databases">
        <authorList>
            <person name="Palmer J.M."/>
        </authorList>
    </citation>
    <scope>NUCLEOTIDE SEQUENCE [LARGE SCALE GENOMIC DNA]</scope>
    <source>
        <strain evidence="3 4">TWF730</strain>
    </source>
</reference>
<evidence type="ECO:0000313" key="3">
    <source>
        <dbReference type="EMBL" id="KAK6346464.1"/>
    </source>
</evidence>
<organism evidence="3 4">
    <name type="scientific">Orbilia blumenaviensis</name>
    <dbReference type="NCBI Taxonomy" id="1796055"/>
    <lineage>
        <taxon>Eukaryota</taxon>
        <taxon>Fungi</taxon>
        <taxon>Dikarya</taxon>
        <taxon>Ascomycota</taxon>
        <taxon>Pezizomycotina</taxon>
        <taxon>Orbiliomycetes</taxon>
        <taxon>Orbiliales</taxon>
        <taxon>Orbiliaceae</taxon>
        <taxon>Orbilia</taxon>
    </lineage>
</organism>
<dbReference type="InterPro" id="IPR039251">
    <property type="entry name" value="OXLD1"/>
</dbReference>
<accession>A0AAV9UQG5</accession>
<evidence type="ECO:0000256" key="1">
    <source>
        <dbReference type="SAM" id="MobiDB-lite"/>
    </source>
</evidence>
<dbReference type="PANTHER" id="PTHR21193">
    <property type="entry name" value="OXIDOREDUCTASE-LIKE DOMAIN-CONTAINING PROTEIN 1"/>
    <property type="match status" value="1"/>
</dbReference>
<evidence type="ECO:0000313" key="4">
    <source>
        <dbReference type="Proteomes" id="UP001373714"/>
    </source>
</evidence>
<feature type="domain" description="Oxidoreductase-like" evidence="2">
    <location>
        <begin position="170"/>
        <end position="213"/>
    </location>
</feature>
<dbReference type="AlphaFoldDB" id="A0AAV9UQG5"/>
<dbReference type="Proteomes" id="UP001373714">
    <property type="component" value="Unassembled WGS sequence"/>
</dbReference>
<keyword evidence="4" id="KW-1185">Reference proteome</keyword>
<sequence length="301" mass="32874">MQVMHTTLHTAIIVFERTPATICKSKVRVPLRSMSTETAINSMRSVRARFRIIPALGNPLLPQTIVPVPGARSKTGCRASSTFTTQAFPLTGFYRLLLDHPQVPSQHPAYYPAADVARDVVQPAHHPISNPPKPADPEDYLARAQLVFGSRLVGPLRVRTNDTNEQAQIIAGVLVPPKPKEPDNCCMSGCVNCVWDVFREDLEEWAAANARAQKALQSQAEGKLFCRVLGDNAAAPKGIPNGNHHHDKKLNQGQDISPGPSLWEGLEDIPIGIRVFMDTEKAIKSRKPDKEKFASASGAGD</sequence>